<evidence type="ECO:0000313" key="2">
    <source>
        <dbReference type="EMBL" id="RIJ49321.1"/>
    </source>
</evidence>
<keyword evidence="1" id="KW-0472">Membrane</keyword>
<keyword evidence="3" id="KW-1185">Reference proteome</keyword>
<reference evidence="2 3" key="1">
    <citation type="submission" date="2018-08" db="EMBL/GenBank/DDBJ databases">
        <title>Pallidiluteibacterium maritimus gen. nov., sp. nov., isolated from coastal sediment.</title>
        <authorList>
            <person name="Zhou L.Y."/>
        </authorList>
    </citation>
    <scope>NUCLEOTIDE SEQUENCE [LARGE SCALE GENOMIC DNA]</scope>
    <source>
        <strain evidence="2 3">XSD2</strain>
    </source>
</reference>
<name>A0A399T571_9BACT</name>
<dbReference type="AlphaFoldDB" id="A0A399T571"/>
<dbReference type="OrthoDB" id="1122086at2"/>
<protein>
    <submittedName>
        <fullName evidence="2">DUF4492 domain-containing protein</fullName>
    </submittedName>
</protein>
<organism evidence="2 3">
    <name type="scientific">Maribellus luteus</name>
    <dbReference type="NCBI Taxonomy" id="2305463"/>
    <lineage>
        <taxon>Bacteria</taxon>
        <taxon>Pseudomonadati</taxon>
        <taxon>Bacteroidota</taxon>
        <taxon>Bacteroidia</taxon>
        <taxon>Marinilabiliales</taxon>
        <taxon>Prolixibacteraceae</taxon>
        <taxon>Maribellus</taxon>
    </lineage>
</organism>
<keyword evidence="1" id="KW-0812">Transmembrane</keyword>
<dbReference type="EMBL" id="QWGR01000003">
    <property type="protein sequence ID" value="RIJ49321.1"/>
    <property type="molecule type" value="Genomic_DNA"/>
</dbReference>
<sequence>MKPENIFRKIWNFYAEGFREMGSWGRQVWIIILVKLFIMFVILRLFFFPNFLKSNFETDQDRSNHVLEVLTKSK</sequence>
<proteinExistence type="predicted"/>
<keyword evidence="1" id="KW-1133">Transmembrane helix</keyword>
<gene>
    <name evidence="2" type="ORF">D1614_07185</name>
</gene>
<dbReference type="RefSeq" id="WP_119437208.1">
    <property type="nucleotide sequence ID" value="NZ_QWGR01000003.1"/>
</dbReference>
<dbReference type="InterPro" id="IPR027853">
    <property type="entry name" value="DUF4492"/>
</dbReference>
<accession>A0A399T571</accession>
<comment type="caution">
    <text evidence="2">The sequence shown here is derived from an EMBL/GenBank/DDBJ whole genome shotgun (WGS) entry which is preliminary data.</text>
</comment>
<evidence type="ECO:0000313" key="3">
    <source>
        <dbReference type="Proteomes" id="UP000265926"/>
    </source>
</evidence>
<evidence type="ECO:0000256" key="1">
    <source>
        <dbReference type="SAM" id="Phobius"/>
    </source>
</evidence>
<dbReference type="Pfam" id="PF14899">
    <property type="entry name" value="DUF4492"/>
    <property type="match status" value="1"/>
</dbReference>
<dbReference type="Proteomes" id="UP000265926">
    <property type="component" value="Unassembled WGS sequence"/>
</dbReference>
<feature type="transmembrane region" description="Helical" evidence="1">
    <location>
        <begin position="28"/>
        <end position="47"/>
    </location>
</feature>